<dbReference type="PANTHER" id="PTHR33938">
    <property type="entry name" value="FERULOYL ESTERASE B-RELATED"/>
    <property type="match status" value="1"/>
</dbReference>
<dbReference type="InterPro" id="IPR011118">
    <property type="entry name" value="Tannase/feruloyl_esterase"/>
</dbReference>
<evidence type="ECO:0000256" key="2">
    <source>
        <dbReference type="ARBA" id="ARBA00022487"/>
    </source>
</evidence>
<evidence type="ECO:0000256" key="1">
    <source>
        <dbReference type="ARBA" id="ARBA00006249"/>
    </source>
</evidence>
<dbReference type="OrthoDB" id="3039123at2759"/>
<dbReference type="Proteomes" id="UP000614610">
    <property type="component" value="Unassembled WGS sequence"/>
</dbReference>
<evidence type="ECO:0000256" key="4">
    <source>
        <dbReference type="ARBA" id="ARBA00022723"/>
    </source>
</evidence>
<protein>
    <recommendedName>
        <fullName evidence="10">Carboxylic ester hydrolase</fullName>
        <ecNumber evidence="10">3.1.1.-</ecNumber>
    </recommendedName>
</protein>
<evidence type="ECO:0000313" key="12">
    <source>
        <dbReference type="EMBL" id="KAF3216958.1"/>
    </source>
</evidence>
<dbReference type="Pfam" id="PF07519">
    <property type="entry name" value="Tannase"/>
    <property type="match status" value="2"/>
</dbReference>
<evidence type="ECO:0000256" key="3">
    <source>
        <dbReference type="ARBA" id="ARBA00022651"/>
    </source>
</evidence>
<reference evidence="11 13" key="1">
    <citation type="submission" date="2019-06" db="EMBL/GenBank/DDBJ databases">
        <authorList>
            <person name="Palmer J.M."/>
        </authorList>
    </citation>
    <scope>NUCLEOTIDE SEQUENCE</scope>
    <source>
        <strain evidence="12 13">TWF191</strain>
        <strain evidence="11">TWF679</strain>
    </source>
</reference>
<organism evidence="11 14">
    <name type="scientific">Orbilia oligospora</name>
    <name type="common">Nematode-trapping fungus</name>
    <name type="synonym">Arthrobotrys oligospora</name>
    <dbReference type="NCBI Taxonomy" id="2813651"/>
    <lineage>
        <taxon>Eukaryota</taxon>
        <taxon>Fungi</taxon>
        <taxon>Dikarya</taxon>
        <taxon>Ascomycota</taxon>
        <taxon>Pezizomycotina</taxon>
        <taxon>Orbiliomycetes</taxon>
        <taxon>Orbiliales</taxon>
        <taxon>Orbiliaceae</taxon>
        <taxon>Orbilia</taxon>
    </lineage>
</organism>
<keyword evidence="4" id="KW-0479">Metal-binding</keyword>
<keyword evidence="5 10" id="KW-0732">Signal</keyword>
<evidence type="ECO:0000256" key="5">
    <source>
        <dbReference type="ARBA" id="ARBA00022729"/>
    </source>
</evidence>
<comment type="catalytic activity">
    <reaction evidence="9">
        <text>feruloyl-polysaccharide + H2O = ferulate + polysaccharide.</text>
        <dbReference type="EC" id="3.1.1.73"/>
    </reaction>
</comment>
<dbReference type="PANTHER" id="PTHR33938:SF15">
    <property type="entry name" value="FERULOYL ESTERASE B-RELATED"/>
    <property type="match status" value="1"/>
</dbReference>
<keyword evidence="3" id="KW-0119">Carbohydrate metabolism</keyword>
<dbReference type="GO" id="GO:0030600">
    <property type="term" value="F:feruloyl esterase activity"/>
    <property type="evidence" value="ECO:0007669"/>
    <property type="project" value="UniProtKB-EC"/>
</dbReference>
<evidence type="ECO:0000313" key="11">
    <source>
        <dbReference type="EMBL" id="KAF3199030.1"/>
    </source>
</evidence>
<dbReference type="EMBL" id="WIWT01000124">
    <property type="protein sequence ID" value="KAF3199030.1"/>
    <property type="molecule type" value="Genomic_DNA"/>
</dbReference>
<feature type="signal peptide" evidence="10">
    <location>
        <begin position="1"/>
        <end position="21"/>
    </location>
</feature>
<dbReference type="EC" id="3.1.1.-" evidence="10"/>
<evidence type="ECO:0000256" key="10">
    <source>
        <dbReference type="RuleBase" id="RU361238"/>
    </source>
</evidence>
<evidence type="ECO:0000313" key="13">
    <source>
        <dbReference type="Proteomes" id="UP000483672"/>
    </source>
</evidence>
<evidence type="ECO:0000256" key="9">
    <source>
        <dbReference type="ARBA" id="ARBA00034075"/>
    </source>
</evidence>
<accession>A0A6G1MH52</accession>
<feature type="chain" id="PRO_5041478396" description="Carboxylic ester hydrolase" evidence="10">
    <location>
        <begin position="22"/>
        <end position="539"/>
    </location>
</feature>
<evidence type="ECO:0000256" key="6">
    <source>
        <dbReference type="ARBA" id="ARBA00022801"/>
    </source>
</evidence>
<keyword evidence="6 10" id="KW-0378">Hydrolase</keyword>
<gene>
    <name evidence="11" type="primary">FAEB-2_3</name>
    <name evidence="12" type="synonym">FAEB-2_5</name>
    <name evidence="12" type="ORF">TWF191_008862</name>
    <name evidence="11" type="ORF">TWF679_001693</name>
</gene>
<proteinExistence type="inferred from homology"/>
<keyword evidence="8" id="KW-1015">Disulfide bond</keyword>
<comment type="caution">
    <text evidence="11">The sequence shown here is derived from an EMBL/GenBank/DDBJ whole genome shotgun (WGS) entry which is preliminary data.</text>
</comment>
<sequence length="539" mass="58905">MRFTAIISTLHLILLSSPSSATEETQFEPRCSDLTNSFNAVDTDILLAEYVTQGANITFPEPVGRNCLKFAISLADMCRLRLNVTTSSTSSVIVEVFMPTNWESKGGRFLMTGNGGLGGCIQYNDMTYGTSLGFAAVGHNNGHSGDTGLPFFNRPEVVKDYAWRALHTAGKIGKSAVNHFYSSLINKSYYIGCSSGGRQGLKAAQEFPEEYDGIVSAAPAVNFHGVVAAGSNMFKITGPPGSATHLNQDQWNAVHQMVVDQCDGIDGVLDNVLEDPMKCQPRPEELLCGPGQTWTSSQCLTAAQVLTVRKIYSPVYGNNGRFISPRLNPITKEFVGYRLMYGGVPGYIGEEWYRYALYNDPTWTIQNDFNWDVVDHDFQQDLFGVGTVKTDLTDAKNNNTRILMYHGLADCLITSENSYDYYEGVSRDMGLPSSQLDEFYRFFPIAGLDHCTSGDGAWFVGGSNQYTSAGALGVDPADSVLMTMVKWVEQGIAPDTLTGRKLAGGIVTGEKAHCRHPFKTTYKGVGDPNLASSWECRTA</sequence>
<keyword evidence="3" id="KW-0624">Polysaccharide degradation</keyword>
<keyword evidence="7" id="KW-0106">Calcium</keyword>
<evidence type="ECO:0000313" key="14">
    <source>
        <dbReference type="Proteomes" id="UP000614610"/>
    </source>
</evidence>
<comment type="similarity">
    <text evidence="1 10">Belongs to the tannase family.</text>
</comment>
<name>A0A6G1MH52_ORBOL</name>
<dbReference type="SUPFAM" id="SSF53474">
    <property type="entry name" value="alpha/beta-Hydrolases"/>
    <property type="match status" value="1"/>
</dbReference>
<dbReference type="GO" id="GO:0046872">
    <property type="term" value="F:metal ion binding"/>
    <property type="evidence" value="ECO:0007669"/>
    <property type="project" value="UniProtKB-KW"/>
</dbReference>
<dbReference type="EMBL" id="WIPF01000061">
    <property type="protein sequence ID" value="KAF3216958.1"/>
    <property type="molecule type" value="Genomic_DNA"/>
</dbReference>
<dbReference type="Gene3D" id="3.40.50.1820">
    <property type="entry name" value="alpha/beta hydrolase"/>
    <property type="match status" value="1"/>
</dbReference>
<evidence type="ECO:0000256" key="7">
    <source>
        <dbReference type="ARBA" id="ARBA00022837"/>
    </source>
</evidence>
<keyword evidence="2" id="KW-0719">Serine esterase</keyword>
<dbReference type="AlphaFoldDB" id="A0A6G1MH52"/>
<dbReference type="Proteomes" id="UP000483672">
    <property type="component" value="Unassembled WGS sequence"/>
</dbReference>
<evidence type="ECO:0000256" key="8">
    <source>
        <dbReference type="ARBA" id="ARBA00023157"/>
    </source>
</evidence>
<keyword evidence="3" id="KW-0858">Xylan degradation</keyword>
<dbReference type="InterPro" id="IPR029058">
    <property type="entry name" value="AB_hydrolase_fold"/>
</dbReference>
<dbReference type="GO" id="GO:0045493">
    <property type="term" value="P:xylan catabolic process"/>
    <property type="evidence" value="ECO:0007669"/>
    <property type="project" value="UniProtKB-KW"/>
</dbReference>